<feature type="transmembrane region" description="Helical" evidence="6">
    <location>
        <begin position="354"/>
        <end position="374"/>
    </location>
</feature>
<evidence type="ECO:0000256" key="3">
    <source>
        <dbReference type="ARBA" id="ARBA00022989"/>
    </source>
</evidence>
<dbReference type="InterPro" id="IPR005829">
    <property type="entry name" value="Sugar_transporter_CS"/>
</dbReference>
<proteinExistence type="evidence at transcript level"/>
<evidence type="ECO:0000256" key="2">
    <source>
        <dbReference type="ARBA" id="ARBA00022692"/>
    </source>
</evidence>
<feature type="transmembrane region" description="Helical" evidence="6">
    <location>
        <begin position="12"/>
        <end position="36"/>
    </location>
</feature>
<comment type="subcellular location">
    <subcellularLocation>
        <location evidence="1">Membrane</location>
        <topology evidence="1">Multi-pass membrane protein</topology>
    </subcellularLocation>
</comment>
<dbReference type="Gene3D" id="1.20.1250.20">
    <property type="entry name" value="MFS general substrate transporter like domains"/>
    <property type="match status" value="1"/>
</dbReference>
<reference evidence="8" key="1">
    <citation type="submission" date="2020-04" db="EMBL/GenBank/DDBJ databases">
        <authorList>
            <person name="Neveu A P."/>
        </authorList>
    </citation>
    <scope>NUCLEOTIDE SEQUENCE</scope>
    <source>
        <tissue evidence="8">Whole embryo</tissue>
    </source>
</reference>
<gene>
    <name evidence="8" type="primary">Slc22a5-001</name>
</gene>
<dbReference type="Pfam" id="PF07690">
    <property type="entry name" value="MFS_1"/>
    <property type="match status" value="1"/>
</dbReference>
<sequence length="550" mass="61228">MDVDNASQYRPYIAVILIMCRLASSTYFMSPVFMLFTPDHWCKPVTNFTLQGAQSSNHFIATGKYHSDDNMKCHEWKNSTAYNSTLESCTDGWVYNLHLGATTAVTEFSMVCDKAWIKPVLTSLMMAGFMIGGLLSGTVSDGFGRKRSLLVAMVGELGCVLAVALSPSVPLLGTALFASGLFFATLTMTSPVLLMELSPESVRSTLVLIQVAAFSIGYAVLCPIAYLLPNWRHMMFGIAGFLFCCYVPVIIIPESNMWRRRNDTKRPEERKSKADENSREDEDQTLDSELSASNNNINNNPHKVIFAKTNTYLDFLTVKFLFRRASILILAWTSCSFSLFGFNFNTGQMEGNRYLNSFLSTLVDLPGIFMLHLLARKVGYIRGFAIQSALGGLILLIMPFLIDHPAWTSTLCALLGKSQLGAGFAALYAYTGTIFPTALRNQAYGICSSVSRISVVLMPFVLYAGEIVHESLPYLIMSMLMLTSSFAVLFLPITKDQPLPHTLSDAKYQHRLQWNIRCAPKHKSKKEKNQGYELKPNSLLIVNNERSSLS</sequence>
<evidence type="ECO:0000256" key="1">
    <source>
        <dbReference type="ARBA" id="ARBA00004141"/>
    </source>
</evidence>
<evidence type="ECO:0000259" key="7">
    <source>
        <dbReference type="PROSITE" id="PS50850"/>
    </source>
</evidence>
<dbReference type="SUPFAM" id="SSF103473">
    <property type="entry name" value="MFS general substrate transporter"/>
    <property type="match status" value="1"/>
</dbReference>
<keyword evidence="2 6" id="KW-0812">Transmembrane</keyword>
<feature type="transmembrane region" description="Helical" evidence="6">
    <location>
        <begin position="148"/>
        <end position="165"/>
    </location>
</feature>
<organism evidence="8">
    <name type="scientific">Phallusia mammillata</name>
    <dbReference type="NCBI Taxonomy" id="59560"/>
    <lineage>
        <taxon>Eukaryota</taxon>
        <taxon>Metazoa</taxon>
        <taxon>Chordata</taxon>
        <taxon>Tunicata</taxon>
        <taxon>Ascidiacea</taxon>
        <taxon>Phlebobranchia</taxon>
        <taxon>Ascidiidae</taxon>
        <taxon>Phallusia</taxon>
    </lineage>
</organism>
<dbReference type="EMBL" id="LR790294">
    <property type="protein sequence ID" value="CAB3266156.1"/>
    <property type="molecule type" value="mRNA"/>
</dbReference>
<dbReference type="AlphaFoldDB" id="A0A6F9DT50"/>
<feature type="transmembrane region" description="Helical" evidence="6">
    <location>
        <begin position="171"/>
        <end position="194"/>
    </location>
</feature>
<feature type="transmembrane region" description="Helical" evidence="6">
    <location>
        <begin position="116"/>
        <end position="136"/>
    </location>
</feature>
<evidence type="ECO:0000256" key="6">
    <source>
        <dbReference type="SAM" id="Phobius"/>
    </source>
</evidence>
<feature type="transmembrane region" description="Helical" evidence="6">
    <location>
        <begin position="206"/>
        <end position="228"/>
    </location>
</feature>
<evidence type="ECO:0000256" key="4">
    <source>
        <dbReference type="ARBA" id="ARBA00023136"/>
    </source>
</evidence>
<protein>
    <submittedName>
        <fullName evidence="8">Solute carrier family 22-like</fullName>
    </submittedName>
</protein>
<dbReference type="PROSITE" id="PS00216">
    <property type="entry name" value="SUGAR_TRANSPORT_1"/>
    <property type="match status" value="1"/>
</dbReference>
<dbReference type="PROSITE" id="PS50850">
    <property type="entry name" value="MFS"/>
    <property type="match status" value="1"/>
</dbReference>
<accession>A0A6F9DT50</accession>
<feature type="transmembrane region" description="Helical" evidence="6">
    <location>
        <begin position="325"/>
        <end position="342"/>
    </location>
</feature>
<dbReference type="InterPro" id="IPR020846">
    <property type="entry name" value="MFS_dom"/>
</dbReference>
<feature type="domain" description="Major facilitator superfamily (MFS) profile" evidence="7">
    <location>
        <begin position="77"/>
        <end position="496"/>
    </location>
</feature>
<feature type="region of interest" description="Disordered" evidence="5">
    <location>
        <begin position="261"/>
        <end position="295"/>
    </location>
</feature>
<dbReference type="InterPro" id="IPR011701">
    <property type="entry name" value="MFS"/>
</dbReference>
<dbReference type="GO" id="GO:0016020">
    <property type="term" value="C:membrane"/>
    <property type="evidence" value="ECO:0007669"/>
    <property type="project" value="UniProtKB-SubCell"/>
</dbReference>
<name>A0A6F9DT50_9ASCI</name>
<dbReference type="GO" id="GO:0022857">
    <property type="term" value="F:transmembrane transporter activity"/>
    <property type="evidence" value="ECO:0007669"/>
    <property type="project" value="InterPro"/>
</dbReference>
<keyword evidence="3 6" id="KW-1133">Transmembrane helix</keyword>
<keyword evidence="4 6" id="KW-0472">Membrane</keyword>
<feature type="transmembrane region" description="Helical" evidence="6">
    <location>
        <begin position="381"/>
        <end position="402"/>
    </location>
</feature>
<evidence type="ECO:0000313" key="8">
    <source>
        <dbReference type="EMBL" id="CAB3266156.1"/>
    </source>
</evidence>
<feature type="transmembrane region" description="Helical" evidence="6">
    <location>
        <begin position="443"/>
        <end position="465"/>
    </location>
</feature>
<dbReference type="PANTHER" id="PTHR24064">
    <property type="entry name" value="SOLUTE CARRIER FAMILY 22 MEMBER"/>
    <property type="match status" value="1"/>
</dbReference>
<dbReference type="InterPro" id="IPR036259">
    <property type="entry name" value="MFS_trans_sf"/>
</dbReference>
<feature type="compositionally biased region" description="Basic and acidic residues" evidence="5">
    <location>
        <begin position="261"/>
        <end position="277"/>
    </location>
</feature>
<feature type="transmembrane region" description="Helical" evidence="6">
    <location>
        <begin position="234"/>
        <end position="252"/>
    </location>
</feature>
<feature type="transmembrane region" description="Helical" evidence="6">
    <location>
        <begin position="471"/>
        <end position="491"/>
    </location>
</feature>
<evidence type="ECO:0000256" key="5">
    <source>
        <dbReference type="SAM" id="MobiDB-lite"/>
    </source>
</evidence>